<proteinExistence type="predicted"/>
<dbReference type="Proteomes" id="UP000324800">
    <property type="component" value="Unassembled WGS sequence"/>
</dbReference>
<reference evidence="1 3" key="1">
    <citation type="submission" date="2019-03" db="EMBL/GenBank/DDBJ databases">
        <title>Single cell metagenomics reveals metabolic interactions within the superorganism composed of flagellate Streblomastix strix and complex community of Bacteroidetes bacteria on its surface.</title>
        <authorList>
            <person name="Treitli S.C."/>
            <person name="Kolisko M."/>
            <person name="Husnik F."/>
            <person name="Keeling P."/>
            <person name="Hampl V."/>
        </authorList>
    </citation>
    <scope>NUCLEOTIDE SEQUENCE [LARGE SCALE GENOMIC DNA]</scope>
    <source>
        <strain evidence="1">ST1C</strain>
    </source>
</reference>
<feature type="non-terminal residue" evidence="1">
    <location>
        <position position="612"/>
    </location>
</feature>
<gene>
    <name evidence="1" type="ORF">EZS28_013889</name>
    <name evidence="2" type="ORF">EZS28_013890</name>
</gene>
<dbReference type="AlphaFoldDB" id="A0A5J4W7N4"/>
<sequence>MDLFQNYNVTLDQLKFDKCIAYSNGGAMYINVHNTGTLTMTGINIFQECEAKNGSAIWISLQNNQAVHTITGTIQINSCISTANGGGIYFYNPNGGTFNLSPSGSSNIFNLCTTQNIAGGFYSEVSQSGQLNINNTVFQDCLAQTGGGGGLYSSLSDSQLSVTNSQFIRCTTYQGGCAGAIRLSQAAESSISITSTSFTDCKTFSNPSLPSYGWGGAIYLRTFVTADQLTLSNFQMTQLSFSGCQSCVGIGNNIHIRSPNTLSFGQKIKDSSLLTVNNVNDLYTSFNYAYDYMGINNDNSDGNGGSTNPNHHDPLFEQCFTSVVPNPSYIDATNGLNLKYCGGQVIKCNTITYAIERNNIPPTGSAPSKNTKFDLILITIPSSDNNLQFILPTTYYNYITIQSNGYVFGGTGYTKYKIPSTSNSNSLFKVTDVGRLSLLGLLFENLAAASTSPLISIQSSGSSVDCFTTISCEFAHFGSQNLAHSIISVNGGKISVQMTTFNNYKFGGINTVFVIQSGSTISSIVDLVQVAFTDITQSGTGNGAAINSVLNSGSSLKTSVSSMFTRCKSTNGLGGAIYSTLSGGQIELNQTQFISCESKSGGAVYSTISGTG</sequence>
<dbReference type="OrthoDB" id="10693331at2759"/>
<comment type="caution">
    <text evidence="1">The sequence shown here is derived from an EMBL/GenBank/DDBJ whole genome shotgun (WGS) entry which is preliminary data.</text>
</comment>
<evidence type="ECO:0000313" key="3">
    <source>
        <dbReference type="Proteomes" id="UP000324800"/>
    </source>
</evidence>
<dbReference type="EMBL" id="SNRW01003175">
    <property type="protein sequence ID" value="KAA6390583.1"/>
    <property type="molecule type" value="Genomic_DNA"/>
</dbReference>
<organism evidence="1 3">
    <name type="scientific">Streblomastix strix</name>
    <dbReference type="NCBI Taxonomy" id="222440"/>
    <lineage>
        <taxon>Eukaryota</taxon>
        <taxon>Metamonada</taxon>
        <taxon>Preaxostyla</taxon>
        <taxon>Oxymonadida</taxon>
        <taxon>Streblomastigidae</taxon>
        <taxon>Streblomastix</taxon>
    </lineage>
</organism>
<evidence type="ECO:0000313" key="2">
    <source>
        <dbReference type="EMBL" id="KAA6390584.1"/>
    </source>
</evidence>
<name>A0A5J4W7N4_9EUKA</name>
<dbReference type="EMBL" id="SNRW01003175">
    <property type="protein sequence ID" value="KAA6390584.1"/>
    <property type="molecule type" value="Genomic_DNA"/>
</dbReference>
<accession>A0A5J4W7N4</accession>
<protein>
    <submittedName>
        <fullName evidence="1">Uncharacterized protein</fullName>
    </submittedName>
</protein>
<evidence type="ECO:0000313" key="1">
    <source>
        <dbReference type="EMBL" id="KAA6390583.1"/>
    </source>
</evidence>